<dbReference type="AlphaFoldDB" id="A0A672U891"/>
<protein>
    <submittedName>
        <fullName evidence="5">Coiled-coil domain containing 63</fullName>
    </submittedName>
</protein>
<dbReference type="InterPro" id="IPR051876">
    <property type="entry name" value="ODA-DC/CCD"/>
</dbReference>
<evidence type="ECO:0000256" key="2">
    <source>
        <dbReference type="SAM" id="Coils"/>
    </source>
</evidence>
<dbReference type="GO" id="GO:0005930">
    <property type="term" value="C:axoneme"/>
    <property type="evidence" value="ECO:0007669"/>
    <property type="project" value="TreeGrafter"/>
</dbReference>
<keyword evidence="6" id="KW-1185">Reference proteome</keyword>
<evidence type="ECO:0000256" key="3">
    <source>
        <dbReference type="SAM" id="MobiDB-lite"/>
    </source>
</evidence>
<feature type="coiled-coil region" evidence="2">
    <location>
        <begin position="161"/>
        <end position="209"/>
    </location>
</feature>
<feature type="compositionally biased region" description="Basic and acidic residues" evidence="3">
    <location>
        <begin position="17"/>
        <end position="26"/>
    </location>
</feature>
<reference evidence="5" key="3">
    <citation type="submission" date="2025-09" db="UniProtKB">
        <authorList>
            <consortium name="Ensembl"/>
        </authorList>
    </citation>
    <scope>IDENTIFICATION</scope>
</reference>
<dbReference type="GeneTree" id="ENSGT00940000153116"/>
<dbReference type="GO" id="GO:0036158">
    <property type="term" value="P:outer dynein arm assembly"/>
    <property type="evidence" value="ECO:0007669"/>
    <property type="project" value="TreeGrafter"/>
</dbReference>
<dbReference type="Pfam" id="PF21773">
    <property type="entry name" value="ODAD1_CC"/>
    <property type="match status" value="1"/>
</dbReference>
<dbReference type="GO" id="GO:0003341">
    <property type="term" value="P:cilium movement"/>
    <property type="evidence" value="ECO:0007669"/>
    <property type="project" value="TreeGrafter"/>
</dbReference>
<feature type="coiled-coil region" evidence="2">
    <location>
        <begin position="34"/>
        <end position="79"/>
    </location>
</feature>
<feature type="region of interest" description="Disordered" evidence="3">
    <location>
        <begin position="1"/>
        <end position="26"/>
    </location>
</feature>
<gene>
    <name evidence="5" type="primary">CCDC63</name>
</gene>
<keyword evidence="1 2" id="KW-0175">Coiled coil</keyword>
<dbReference type="PANTHER" id="PTHR21694">
    <property type="entry name" value="COILED-COIL DOMAIN-CONTAINING PROTEIN 63"/>
    <property type="match status" value="1"/>
</dbReference>
<evidence type="ECO:0000256" key="1">
    <source>
        <dbReference type="ARBA" id="ARBA00023054"/>
    </source>
</evidence>
<evidence type="ECO:0000313" key="6">
    <source>
        <dbReference type="Proteomes" id="UP000472266"/>
    </source>
</evidence>
<sequence>PNSPSLWQRRGPPSRQDLSDEPVKESERMVVSEIKRLQKQFRIATEKRKSYSTNLRQQIQAQEKEIESLTQEQREMSLTIGQIMSPRNKMLDDRNRREARYLLQTRYQYESLIRERKALLAVLDNQVRASGLFPAESFNRNLSPIPASSFLHPSPQASVHFNTILAKNKKLREEIESLQIRKAVLDNFYFKLQTKLDQQKRRMNAAVEQTTQAYEQRSEVRARIAAMSERHRKDTAQYHIEMQEQERILARETKLKAFILAKFTDRSELEEQAKKERDLKAAQRAKKSQGECFETREVAYKRLLELTEDGNVDQLLNSFTEKEQKSFACFLYASELNDDMEKMQRMGASHSLSWDVSTVQTGTGQHWGCGESRELV</sequence>
<feature type="domain" description="ODAD1 central coiled coil region" evidence="4">
    <location>
        <begin position="156"/>
        <end position="345"/>
    </location>
</feature>
<proteinExistence type="predicted"/>
<dbReference type="Ensembl" id="ENSSHBT00005013372.1">
    <property type="protein sequence ID" value="ENSSHBP00005011111.1"/>
    <property type="gene ID" value="ENSSHBG00005009408.1"/>
</dbReference>
<dbReference type="PANTHER" id="PTHR21694:SF18">
    <property type="entry name" value="COILED-COIL DOMAIN-CONTAINING PROTEIN 63"/>
    <property type="match status" value="1"/>
</dbReference>
<reference evidence="5" key="2">
    <citation type="submission" date="2025-08" db="UniProtKB">
        <authorList>
            <consortium name="Ensembl"/>
        </authorList>
    </citation>
    <scope>IDENTIFICATION</scope>
</reference>
<dbReference type="Proteomes" id="UP000472266">
    <property type="component" value="Chromosome 12"/>
</dbReference>
<accession>A0A672U891</accession>
<evidence type="ECO:0000313" key="5">
    <source>
        <dbReference type="Ensembl" id="ENSSHBP00005011111.1"/>
    </source>
</evidence>
<name>A0A672U891_STRHB</name>
<organism evidence="5 6">
    <name type="scientific">Strigops habroptila</name>
    <name type="common">Kakapo</name>
    <dbReference type="NCBI Taxonomy" id="2489341"/>
    <lineage>
        <taxon>Eukaryota</taxon>
        <taxon>Metazoa</taxon>
        <taxon>Chordata</taxon>
        <taxon>Craniata</taxon>
        <taxon>Vertebrata</taxon>
        <taxon>Euteleostomi</taxon>
        <taxon>Archelosauria</taxon>
        <taxon>Archosauria</taxon>
        <taxon>Dinosauria</taxon>
        <taxon>Saurischia</taxon>
        <taxon>Theropoda</taxon>
        <taxon>Coelurosauria</taxon>
        <taxon>Aves</taxon>
        <taxon>Neognathae</taxon>
        <taxon>Neoaves</taxon>
        <taxon>Telluraves</taxon>
        <taxon>Australaves</taxon>
        <taxon>Psittaciformes</taxon>
        <taxon>Psittacidae</taxon>
        <taxon>Strigops</taxon>
    </lineage>
</organism>
<reference evidence="5 6" key="1">
    <citation type="submission" date="2019-11" db="EMBL/GenBank/DDBJ databases">
        <title>Strigops habroptila (kakapo) genome, bStrHab1, primary haplotype, v2.</title>
        <authorList>
            <person name="Jarvis E.D."/>
            <person name="Howard J."/>
            <person name="Rhie A."/>
            <person name="Phillippy A."/>
            <person name="Korlach J."/>
            <person name="Digby A."/>
            <person name="Iorns D."/>
            <person name="Eason D."/>
            <person name="Robertson B."/>
            <person name="Raemaekers T."/>
            <person name="Howe K."/>
            <person name="Lewin H."/>
            <person name="Damas J."/>
            <person name="Hastie A."/>
            <person name="Tracey A."/>
            <person name="Chow W."/>
            <person name="Fedrigo O."/>
        </authorList>
    </citation>
    <scope>NUCLEOTIDE SEQUENCE [LARGE SCALE GENOMIC DNA]</scope>
</reference>
<dbReference type="InterPro" id="IPR049258">
    <property type="entry name" value="ODAD1_CC"/>
</dbReference>
<evidence type="ECO:0000259" key="4">
    <source>
        <dbReference type="Pfam" id="PF21773"/>
    </source>
</evidence>